<keyword evidence="2" id="KW-1185">Reference proteome</keyword>
<accession>A0A8X6YU57</accession>
<dbReference type="EMBL" id="BMAV01023511">
    <property type="protein sequence ID" value="GFY79315.1"/>
    <property type="molecule type" value="Genomic_DNA"/>
</dbReference>
<sequence>MGELMKDRILCEYDLIASEAKYNTLCCTNFLNPLPFTEKKPRQYNQVSEAMAEFYNYIENLDNSQFTLKELRDVLTGCVPEDETIITRLQQKYLTDIKITIFYNHIFS</sequence>
<dbReference type="AlphaFoldDB" id="A0A8X6YU57"/>
<protein>
    <submittedName>
        <fullName evidence="1">Uncharacterized protein</fullName>
    </submittedName>
</protein>
<gene>
    <name evidence="1" type="ORF">TNIN_484491</name>
</gene>
<evidence type="ECO:0000313" key="2">
    <source>
        <dbReference type="Proteomes" id="UP000886998"/>
    </source>
</evidence>
<proteinExistence type="predicted"/>
<dbReference type="Proteomes" id="UP000886998">
    <property type="component" value="Unassembled WGS sequence"/>
</dbReference>
<dbReference type="OrthoDB" id="8122644at2759"/>
<name>A0A8X6YU57_9ARAC</name>
<reference evidence="1" key="1">
    <citation type="submission" date="2020-08" db="EMBL/GenBank/DDBJ databases">
        <title>Multicomponent nature underlies the extraordinary mechanical properties of spider dragline silk.</title>
        <authorList>
            <person name="Kono N."/>
            <person name="Nakamura H."/>
            <person name="Mori M."/>
            <person name="Yoshida Y."/>
            <person name="Ohtoshi R."/>
            <person name="Malay A.D."/>
            <person name="Moran D.A.P."/>
            <person name="Tomita M."/>
            <person name="Numata K."/>
            <person name="Arakawa K."/>
        </authorList>
    </citation>
    <scope>NUCLEOTIDE SEQUENCE</scope>
</reference>
<evidence type="ECO:0000313" key="1">
    <source>
        <dbReference type="EMBL" id="GFY79315.1"/>
    </source>
</evidence>
<comment type="caution">
    <text evidence="1">The sequence shown here is derived from an EMBL/GenBank/DDBJ whole genome shotgun (WGS) entry which is preliminary data.</text>
</comment>
<organism evidence="1 2">
    <name type="scientific">Trichonephila inaurata madagascariensis</name>
    <dbReference type="NCBI Taxonomy" id="2747483"/>
    <lineage>
        <taxon>Eukaryota</taxon>
        <taxon>Metazoa</taxon>
        <taxon>Ecdysozoa</taxon>
        <taxon>Arthropoda</taxon>
        <taxon>Chelicerata</taxon>
        <taxon>Arachnida</taxon>
        <taxon>Araneae</taxon>
        <taxon>Araneomorphae</taxon>
        <taxon>Entelegynae</taxon>
        <taxon>Araneoidea</taxon>
        <taxon>Nephilidae</taxon>
        <taxon>Trichonephila</taxon>
        <taxon>Trichonephila inaurata</taxon>
    </lineage>
</organism>